<feature type="chain" id="PRO_5039682757" description="RlpA-like protein double-psi beta-barrel domain-containing protein" evidence="2">
    <location>
        <begin position="28"/>
        <end position="143"/>
    </location>
</feature>
<feature type="signal peptide" evidence="2">
    <location>
        <begin position="1"/>
        <end position="27"/>
    </location>
</feature>
<evidence type="ECO:0000313" key="4">
    <source>
        <dbReference type="EMBL" id="EME97640.1"/>
    </source>
</evidence>
<accession>M3C0U6</accession>
<keyword evidence="1 2" id="KW-0732">Signal</keyword>
<evidence type="ECO:0000256" key="2">
    <source>
        <dbReference type="SAM" id="SignalP"/>
    </source>
</evidence>
<dbReference type="NCBIfam" id="NF041659">
    <property type="entry name" value="Papain_Inhib"/>
    <property type="match status" value="1"/>
</dbReference>
<evidence type="ECO:0000259" key="3">
    <source>
        <dbReference type="Pfam" id="PF03330"/>
    </source>
</evidence>
<proteinExistence type="predicted"/>
<dbReference type="SMR" id="M3C0U6"/>
<dbReference type="Gene3D" id="2.40.40.10">
    <property type="entry name" value="RlpA-like domain"/>
    <property type="match status" value="1"/>
</dbReference>
<dbReference type="AlphaFoldDB" id="M3C0U6"/>
<dbReference type="Pfam" id="PF03330">
    <property type="entry name" value="DPBB_1"/>
    <property type="match status" value="1"/>
</dbReference>
<dbReference type="CDD" id="cd22273">
    <property type="entry name" value="DPBB_SPI-like"/>
    <property type="match status" value="1"/>
</dbReference>
<dbReference type="STRING" id="1223523.H340_25512"/>
<dbReference type="InterPro" id="IPR036908">
    <property type="entry name" value="RlpA-like_sf"/>
</dbReference>
<dbReference type="InterPro" id="IPR051477">
    <property type="entry name" value="Expansin_CellWall"/>
</dbReference>
<name>M3C0U6_STRM1</name>
<dbReference type="SUPFAM" id="SSF50685">
    <property type="entry name" value="Barwin-like endoglucanases"/>
    <property type="match status" value="1"/>
</dbReference>
<dbReference type="EMBL" id="AORZ01000109">
    <property type="protein sequence ID" value="EME97640.1"/>
    <property type="molecule type" value="Genomic_DNA"/>
</dbReference>
<dbReference type="InterPro" id="IPR009009">
    <property type="entry name" value="RlpA-like_DPBB"/>
</dbReference>
<dbReference type="InterPro" id="IPR048197">
    <property type="entry name" value="Papain_inhib"/>
</dbReference>
<comment type="caution">
    <text evidence="4">The sequence shown here is derived from an EMBL/GenBank/DDBJ whole genome shotgun (WGS) entry which is preliminary data.</text>
</comment>
<dbReference type="PANTHER" id="PTHR31836:SF28">
    <property type="entry name" value="SRCR DOMAIN-CONTAINING PROTEIN-RELATED"/>
    <property type="match status" value="1"/>
</dbReference>
<organism evidence="4 5">
    <name type="scientific">Streptomyces mobaraensis (strain ATCC 29032 / DSM 40847 / JCM 4168 / NBRC 13819 / NCIMB 11159 / IPCR 16-22)</name>
    <dbReference type="NCBI Taxonomy" id="1223523"/>
    <lineage>
        <taxon>Bacteria</taxon>
        <taxon>Bacillati</taxon>
        <taxon>Actinomycetota</taxon>
        <taxon>Actinomycetes</taxon>
        <taxon>Kitasatosporales</taxon>
        <taxon>Streptomycetaceae</taxon>
        <taxon>Streptomyces</taxon>
    </lineage>
</organism>
<reference evidence="4 5" key="1">
    <citation type="journal article" date="2013" name="Genome Announc.">
        <title>Whole-Genome Shotgun Assembly and Analysis of the Genome of Streptomyces mobaraensis DSM 40847, a Strain for Industrial Production of Microbial Transglutaminase.</title>
        <authorList>
            <person name="Yang H."/>
            <person name="He T."/>
            <person name="Wu W."/>
            <person name="Zhu W."/>
            <person name="Lu B."/>
            <person name="Sun W."/>
        </authorList>
    </citation>
    <scope>NUCLEOTIDE SEQUENCE [LARGE SCALE GENOMIC DNA]</scope>
    <source>
        <strain evidence="4 5">DSM 40847</strain>
    </source>
</reference>
<dbReference type="RefSeq" id="WP_004951535.1">
    <property type="nucleotide sequence ID" value="NZ_AORZ01000109.1"/>
</dbReference>
<dbReference type="eggNOG" id="COG0797">
    <property type="taxonomic scope" value="Bacteria"/>
</dbReference>
<dbReference type="GO" id="GO:0004869">
    <property type="term" value="F:cysteine-type endopeptidase inhibitor activity"/>
    <property type="evidence" value="ECO:0007669"/>
    <property type="project" value="InterPro"/>
</dbReference>
<evidence type="ECO:0000313" key="5">
    <source>
        <dbReference type="Proteomes" id="UP000011740"/>
    </source>
</evidence>
<gene>
    <name evidence="4" type="ORF">H340_25512</name>
</gene>
<dbReference type="GO" id="GO:0004867">
    <property type="term" value="F:serine-type endopeptidase inhibitor activity"/>
    <property type="evidence" value="ECO:0007669"/>
    <property type="project" value="InterPro"/>
</dbReference>
<evidence type="ECO:0000256" key="1">
    <source>
        <dbReference type="ARBA" id="ARBA00022729"/>
    </source>
</evidence>
<feature type="domain" description="RlpA-like protein double-psi beta-barrel" evidence="3">
    <location>
        <begin position="81"/>
        <end position="135"/>
    </location>
</feature>
<dbReference type="Proteomes" id="UP000011740">
    <property type="component" value="Unassembled WGS sequence"/>
</dbReference>
<dbReference type="PANTHER" id="PTHR31836">
    <property type="match status" value="1"/>
</dbReference>
<sequence>MREFRRVRRVRFAACALVAAATGITLAAGPASADIPIGQKMTGKMTYYTDKGYGACGTPIDASSQDLVAIPAAWWTTPNPNNDPLCRGVSVEVSYNGRTIRVPVRDKCPSCDRTHIDLSQAAFAKLAPLDRGVVNGITWKFVR</sequence>
<dbReference type="PATRIC" id="fig|1223523.3.peg.5176"/>
<protein>
    <recommendedName>
        <fullName evidence="3">RlpA-like protein double-psi beta-barrel domain-containing protein</fullName>
    </recommendedName>
</protein>